<feature type="coiled-coil region" evidence="1">
    <location>
        <begin position="286"/>
        <end position="320"/>
    </location>
</feature>
<feature type="compositionally biased region" description="Basic residues" evidence="2">
    <location>
        <begin position="726"/>
        <end position="736"/>
    </location>
</feature>
<feature type="region of interest" description="Disordered" evidence="2">
    <location>
        <begin position="583"/>
        <end position="736"/>
    </location>
</feature>
<evidence type="ECO:0000256" key="2">
    <source>
        <dbReference type="SAM" id="MobiDB-lite"/>
    </source>
</evidence>
<dbReference type="AlphaFoldDB" id="A0A9P5SDS1"/>
<feature type="compositionally biased region" description="Polar residues" evidence="2">
    <location>
        <begin position="697"/>
        <end position="722"/>
    </location>
</feature>
<sequence>MNAFLVPRPEQDNSEANTSLQLEPDMVEQEPSAYYAGLMQCIDRITKPYRDTISRQVGRLRMVEDVGLELKDQNETILGKNVQLEKEVCQLQIHKAMVESRLSELSKEITRVQDQSNGLKDTTMEKVGSLKASCLEANGELDKFRERLMQYGDDIQDNRMSLKQWQSERDMLQSSLDQAIENTCGLQRQQVRAIAELQQKYESASNELEVLRQRSEAYAFTNEQLQQMMQQSASDHQSQMFEMAKTTESLENEVKLMTMTKDHQQGEFEAQIASVEVLLDESMSSLDQTKKDLDRTKLDLSNAEAIVRTHEESIRSLKEQVKKPETRAAGVSTEDDASFDLCVSYYALQGQTHAQQGQIDALQTQNRMLQGQNKAFQGENRALLGQNHELVSQAGDLRGKISDLEGQIQKLSDERGLQNEKIEVLEQARLAHEHTSAIAEKLQAEIRVMESKLEASVAELLKQQDIAKVLKTRLAESESKKSELKAELKSSQSKVQGFHGQFEDYRKLHEVESQNMVKSQKGLLETRAKEVEKLNQNIRDIDKARVDLEAWKQDQMAKNRDNQSENQQLKTALEDIQSRLTMQTSTNDEVLQVSSAKNKKTSSAMNKEVFADKENTPPPLYEASSTPTRVTRAQSSTTTKSKAKTKAKTVATKAASATNKDEDIDDDDDFEEPPVDQPRKYVKRQVGAAARRVLITDSDTMAGTTSSDNTLSSPDTSMSSPEVGSARKRPSRRANK</sequence>
<evidence type="ECO:0000313" key="3">
    <source>
        <dbReference type="EMBL" id="KAF9323134.1"/>
    </source>
</evidence>
<feature type="coiled-coil region" evidence="1">
    <location>
        <begin position="359"/>
        <end position="494"/>
    </location>
</feature>
<keyword evidence="1" id="KW-0175">Coiled coil</keyword>
<reference evidence="3" key="1">
    <citation type="journal article" date="2020" name="Fungal Divers.">
        <title>Resolving the Mortierellaceae phylogeny through synthesis of multi-gene phylogenetics and phylogenomics.</title>
        <authorList>
            <person name="Vandepol N."/>
            <person name="Liber J."/>
            <person name="Desiro A."/>
            <person name="Na H."/>
            <person name="Kennedy M."/>
            <person name="Barry K."/>
            <person name="Grigoriev I.V."/>
            <person name="Miller A.N."/>
            <person name="O'Donnell K."/>
            <person name="Stajich J.E."/>
            <person name="Bonito G."/>
        </authorList>
    </citation>
    <scope>NUCLEOTIDE SEQUENCE</scope>
    <source>
        <strain evidence="3">NVP1</strain>
    </source>
</reference>
<name>A0A9P5SDS1_9FUNG</name>
<feature type="compositionally biased region" description="Low complexity" evidence="2">
    <location>
        <begin position="648"/>
        <end position="658"/>
    </location>
</feature>
<feature type="compositionally biased region" description="Polar residues" evidence="2">
    <location>
        <begin position="583"/>
        <end position="605"/>
    </location>
</feature>
<gene>
    <name evidence="3" type="ORF">BG006_001735</name>
</gene>
<organism evidence="3 4">
    <name type="scientific">Podila minutissima</name>
    <dbReference type="NCBI Taxonomy" id="64525"/>
    <lineage>
        <taxon>Eukaryota</taxon>
        <taxon>Fungi</taxon>
        <taxon>Fungi incertae sedis</taxon>
        <taxon>Mucoromycota</taxon>
        <taxon>Mortierellomycotina</taxon>
        <taxon>Mortierellomycetes</taxon>
        <taxon>Mortierellales</taxon>
        <taxon>Mortierellaceae</taxon>
        <taxon>Podila</taxon>
    </lineage>
</organism>
<evidence type="ECO:0000256" key="1">
    <source>
        <dbReference type="SAM" id="Coils"/>
    </source>
</evidence>
<evidence type="ECO:0000313" key="4">
    <source>
        <dbReference type="Proteomes" id="UP000696485"/>
    </source>
</evidence>
<feature type="coiled-coil region" evidence="1">
    <location>
        <begin position="162"/>
        <end position="214"/>
    </location>
</feature>
<protein>
    <submittedName>
        <fullName evidence="3">Uncharacterized protein</fullName>
    </submittedName>
</protein>
<comment type="caution">
    <text evidence="3">The sequence shown here is derived from an EMBL/GenBank/DDBJ whole genome shotgun (WGS) entry which is preliminary data.</text>
</comment>
<dbReference type="EMBL" id="JAAAUY010001353">
    <property type="protein sequence ID" value="KAF9323134.1"/>
    <property type="molecule type" value="Genomic_DNA"/>
</dbReference>
<feature type="compositionally biased region" description="Polar residues" evidence="2">
    <location>
        <begin position="623"/>
        <end position="632"/>
    </location>
</feature>
<dbReference type="Proteomes" id="UP000696485">
    <property type="component" value="Unassembled WGS sequence"/>
</dbReference>
<feature type="compositionally biased region" description="Acidic residues" evidence="2">
    <location>
        <begin position="662"/>
        <end position="674"/>
    </location>
</feature>
<feature type="coiled-coil region" evidence="1">
    <location>
        <begin position="524"/>
        <end position="579"/>
    </location>
</feature>
<keyword evidence="4" id="KW-1185">Reference proteome</keyword>
<proteinExistence type="predicted"/>
<feature type="coiled-coil region" evidence="1">
    <location>
        <begin position="95"/>
        <end position="122"/>
    </location>
</feature>
<accession>A0A9P5SDS1</accession>